<keyword evidence="3" id="KW-0444">Lipid biosynthesis</keyword>
<protein>
    <submittedName>
        <fullName evidence="16">Putative 3-beta-hydroxysteroid-delta-isomerase protein</fullName>
    </submittedName>
</protein>
<dbReference type="InterPro" id="IPR007905">
    <property type="entry name" value="EBP"/>
</dbReference>
<comment type="subcellular location">
    <subcellularLocation>
        <location evidence="1">Membrane</location>
        <topology evidence="1">Multi-pass membrane protein</topology>
    </subcellularLocation>
</comment>
<keyword evidence="9 13" id="KW-0472">Membrane</keyword>
<evidence type="ECO:0000256" key="10">
    <source>
        <dbReference type="ARBA" id="ARBA00023166"/>
    </source>
</evidence>
<keyword evidence="11" id="KW-0753">Steroid metabolism</keyword>
<dbReference type="OrthoDB" id="58557at2759"/>
<dbReference type="Proteomes" id="UP000014074">
    <property type="component" value="Unassembled WGS sequence"/>
</dbReference>
<dbReference type="AlphaFoldDB" id="R8BAM0"/>
<dbReference type="GO" id="GO:0016126">
    <property type="term" value="P:sterol biosynthetic process"/>
    <property type="evidence" value="ECO:0007669"/>
    <property type="project" value="UniProtKB-KW"/>
</dbReference>
<evidence type="ECO:0000256" key="3">
    <source>
        <dbReference type="ARBA" id="ARBA00022516"/>
    </source>
</evidence>
<dbReference type="RefSeq" id="XP_007918832.1">
    <property type="nucleotide sequence ID" value="XM_007920641.1"/>
</dbReference>
<evidence type="ECO:0000313" key="17">
    <source>
        <dbReference type="Proteomes" id="UP000014074"/>
    </source>
</evidence>
<evidence type="ECO:0000256" key="7">
    <source>
        <dbReference type="ARBA" id="ARBA00023011"/>
    </source>
</evidence>
<gene>
    <name evidence="16" type="ORF">UCRPA7_8122</name>
</gene>
<evidence type="ECO:0000256" key="8">
    <source>
        <dbReference type="ARBA" id="ARBA00023098"/>
    </source>
</evidence>
<evidence type="ECO:0000259" key="15">
    <source>
        <dbReference type="PROSITE" id="PS51751"/>
    </source>
</evidence>
<dbReference type="KEGG" id="tmn:UCRPA7_8122"/>
<reference evidence="17" key="1">
    <citation type="journal article" date="2013" name="Genome Announc.">
        <title>Draft genome sequence of the ascomycete Phaeoacremonium aleophilum strain UCR-PA7, a causal agent of the esca disease complex in grapevines.</title>
        <authorList>
            <person name="Blanco-Ulate B."/>
            <person name="Rolshausen P."/>
            <person name="Cantu D."/>
        </authorList>
    </citation>
    <scope>NUCLEOTIDE SEQUENCE [LARGE SCALE GENOMIC DNA]</scope>
    <source>
        <strain evidence="17">UCR-PA7</strain>
    </source>
</reference>
<keyword evidence="4 13" id="KW-0812">Transmembrane</keyword>
<dbReference type="GO" id="GO:0047750">
    <property type="term" value="F:cholestenol delta-isomerase activity"/>
    <property type="evidence" value="ECO:0007669"/>
    <property type="project" value="InterPro"/>
</dbReference>
<dbReference type="PANTHER" id="PTHR14207:SF0">
    <property type="entry name" value="3-BETA-HYDROXYSTEROID-DELTA(8),DELTA(7)-ISOMERASE"/>
    <property type="match status" value="1"/>
</dbReference>
<evidence type="ECO:0000256" key="9">
    <source>
        <dbReference type="ARBA" id="ARBA00023136"/>
    </source>
</evidence>
<evidence type="ECO:0000256" key="6">
    <source>
        <dbReference type="ARBA" id="ARBA00022989"/>
    </source>
</evidence>
<feature type="transmembrane region" description="Helical" evidence="14">
    <location>
        <begin position="99"/>
        <end position="119"/>
    </location>
</feature>
<keyword evidence="7" id="KW-0756">Sterol biosynthesis</keyword>
<sequence>MGSRTHIFGQLWREYSLSDSRYLTQDSFVTCMETITAAFWGPLSFVCTYFIATNHPLRHPLQIIISLGQLYGDILYYATCTFDNWVKFTSYCRPETFYFFAYYLLCNAFWIVIPLLLIWQSAKETGKAFAKLQALEKGDIKKHI</sequence>
<keyword evidence="5" id="KW-0752">Steroid biosynthesis</keyword>
<organism evidence="16 17">
    <name type="scientific">Phaeoacremonium minimum (strain UCR-PA7)</name>
    <name type="common">Esca disease fungus</name>
    <name type="synonym">Togninia minima</name>
    <dbReference type="NCBI Taxonomy" id="1286976"/>
    <lineage>
        <taxon>Eukaryota</taxon>
        <taxon>Fungi</taxon>
        <taxon>Dikarya</taxon>
        <taxon>Ascomycota</taxon>
        <taxon>Pezizomycotina</taxon>
        <taxon>Sordariomycetes</taxon>
        <taxon>Sordariomycetidae</taxon>
        <taxon>Togniniales</taxon>
        <taxon>Togniniaceae</taxon>
        <taxon>Phaeoacremonium</taxon>
    </lineage>
</organism>
<dbReference type="GO" id="GO:0004769">
    <property type="term" value="F:steroid Delta-isomerase activity"/>
    <property type="evidence" value="ECO:0007669"/>
    <property type="project" value="TreeGrafter"/>
</dbReference>
<dbReference type="PROSITE" id="PS51751">
    <property type="entry name" value="EXPERA"/>
    <property type="match status" value="1"/>
</dbReference>
<evidence type="ECO:0000256" key="1">
    <source>
        <dbReference type="ARBA" id="ARBA00004141"/>
    </source>
</evidence>
<evidence type="ECO:0000256" key="12">
    <source>
        <dbReference type="ARBA" id="ARBA00023235"/>
    </source>
</evidence>
<evidence type="ECO:0000256" key="4">
    <source>
        <dbReference type="ARBA" id="ARBA00022692"/>
    </source>
</evidence>
<proteinExistence type="inferred from homology"/>
<accession>R8BAM0</accession>
<dbReference type="GeneID" id="19328945"/>
<evidence type="ECO:0000256" key="13">
    <source>
        <dbReference type="PROSITE-ProRule" id="PRU01087"/>
    </source>
</evidence>
<name>R8BAM0_PHAM7</name>
<dbReference type="PANTHER" id="PTHR14207">
    <property type="entry name" value="STEROL ISOMERASE"/>
    <property type="match status" value="1"/>
</dbReference>
<dbReference type="GO" id="GO:0016020">
    <property type="term" value="C:membrane"/>
    <property type="evidence" value="ECO:0007669"/>
    <property type="project" value="UniProtKB-SubCell"/>
</dbReference>
<evidence type="ECO:0000256" key="11">
    <source>
        <dbReference type="ARBA" id="ARBA00023221"/>
    </source>
</evidence>
<dbReference type="InterPro" id="IPR033118">
    <property type="entry name" value="EXPERA"/>
</dbReference>
<keyword evidence="10" id="KW-1207">Sterol metabolism</keyword>
<keyword evidence="8" id="KW-0443">Lipid metabolism</keyword>
<dbReference type="HOGENOM" id="CLU_072128_3_0_1"/>
<keyword evidence="17" id="KW-1185">Reference proteome</keyword>
<dbReference type="GO" id="GO:0005783">
    <property type="term" value="C:endoplasmic reticulum"/>
    <property type="evidence" value="ECO:0007669"/>
    <property type="project" value="TreeGrafter"/>
</dbReference>
<keyword evidence="12 16" id="KW-0413">Isomerase</keyword>
<comment type="similarity">
    <text evidence="2">Belongs to the EBP family.</text>
</comment>
<dbReference type="Pfam" id="PF05241">
    <property type="entry name" value="EBP"/>
    <property type="match status" value="1"/>
</dbReference>
<dbReference type="eggNOG" id="KOG4826">
    <property type="taxonomic scope" value="Eukaryota"/>
</dbReference>
<evidence type="ECO:0000256" key="14">
    <source>
        <dbReference type="SAM" id="Phobius"/>
    </source>
</evidence>
<evidence type="ECO:0000256" key="5">
    <source>
        <dbReference type="ARBA" id="ARBA00022955"/>
    </source>
</evidence>
<keyword evidence="6 13" id="KW-1133">Transmembrane helix</keyword>
<dbReference type="EMBL" id="KB933348">
    <property type="protein sequence ID" value="EON96345.1"/>
    <property type="molecule type" value="Genomic_DNA"/>
</dbReference>
<evidence type="ECO:0000256" key="2">
    <source>
        <dbReference type="ARBA" id="ARBA00008337"/>
    </source>
</evidence>
<feature type="domain" description="EXPERA" evidence="15">
    <location>
        <begin position="1"/>
        <end position="118"/>
    </location>
</feature>
<evidence type="ECO:0000313" key="16">
    <source>
        <dbReference type="EMBL" id="EON96345.1"/>
    </source>
</evidence>
<dbReference type="GO" id="GO:0000247">
    <property type="term" value="F:C-8 sterol isomerase activity"/>
    <property type="evidence" value="ECO:0007669"/>
    <property type="project" value="TreeGrafter"/>
</dbReference>